<dbReference type="OrthoDB" id="7667203at2"/>
<keyword evidence="2" id="KW-1185">Reference proteome</keyword>
<gene>
    <name evidence="1" type="ORF">PhaeoP97_01948</name>
</gene>
<accession>A0A1L3I5G4</accession>
<protein>
    <submittedName>
        <fullName evidence="1">Uncharacterized protein</fullName>
    </submittedName>
</protein>
<dbReference type="Proteomes" id="UP000183859">
    <property type="component" value="Chromosome"/>
</dbReference>
<evidence type="ECO:0000313" key="2">
    <source>
        <dbReference type="Proteomes" id="UP000183859"/>
    </source>
</evidence>
<organism evidence="1 2">
    <name type="scientific">Phaeobacter porticola</name>
    <dbReference type="NCBI Taxonomy" id="1844006"/>
    <lineage>
        <taxon>Bacteria</taxon>
        <taxon>Pseudomonadati</taxon>
        <taxon>Pseudomonadota</taxon>
        <taxon>Alphaproteobacteria</taxon>
        <taxon>Rhodobacterales</taxon>
        <taxon>Roseobacteraceae</taxon>
        <taxon>Phaeobacter</taxon>
    </lineage>
</organism>
<dbReference type="STRING" id="1844006.PhaeoP97_01948"/>
<sequence length="157" mass="16846">MSKVSDLFSPVARSLGLIFGLALGAGLSMSAQVQAQTRALDGMYVCDIKSLSGRGWIPPQISLRFYNEWSAEVVHLGNLSALAGRALKAGFFRLSESSYRVSWTISNSSVGNSAGAVETHYRAVFNTRNMKISVQVISAGMEPDSPRGIGRCEQITG</sequence>
<proteinExistence type="predicted"/>
<dbReference type="KEGG" id="php:PhaeoP97_01948"/>
<dbReference type="AlphaFoldDB" id="A0A1L3I5G4"/>
<name>A0A1L3I5G4_9RHOB</name>
<reference evidence="2" key="1">
    <citation type="submission" date="2016-07" db="EMBL/GenBank/DDBJ databases">
        <title>Phaeobacter portensis sp. nov., a tropodithietic acid producing bacterium isolated from a German harbor.</title>
        <authorList>
            <person name="Freese H.M."/>
            <person name="Bunk B."/>
            <person name="Breider S."/>
            <person name="Brinkhoff T."/>
        </authorList>
    </citation>
    <scope>NUCLEOTIDE SEQUENCE [LARGE SCALE GENOMIC DNA]</scope>
    <source>
        <strain evidence="2">P97</strain>
    </source>
</reference>
<evidence type="ECO:0000313" key="1">
    <source>
        <dbReference type="EMBL" id="APG47356.1"/>
    </source>
</evidence>
<dbReference type="EMBL" id="CP016364">
    <property type="protein sequence ID" value="APG47356.1"/>
    <property type="molecule type" value="Genomic_DNA"/>
</dbReference>
<dbReference type="RefSeq" id="WP_072504879.1">
    <property type="nucleotide sequence ID" value="NZ_CP016364.1"/>
</dbReference>